<proteinExistence type="predicted"/>
<accession>X1SBI4</accession>
<reference evidence="5" key="1">
    <citation type="journal article" date="2014" name="Front. Microbiol.">
        <title>High frequency of phylogenetically diverse reductive dehalogenase-homologous genes in deep subseafloor sedimentary metagenomes.</title>
        <authorList>
            <person name="Kawai M."/>
            <person name="Futagami T."/>
            <person name="Toyoda A."/>
            <person name="Takaki Y."/>
            <person name="Nishi S."/>
            <person name="Hori S."/>
            <person name="Arai W."/>
            <person name="Tsubouchi T."/>
            <person name="Morono Y."/>
            <person name="Uchiyama I."/>
            <person name="Ito T."/>
            <person name="Fujiyama A."/>
            <person name="Inagaki F."/>
            <person name="Takami H."/>
        </authorList>
    </citation>
    <scope>NUCLEOTIDE SEQUENCE</scope>
    <source>
        <strain evidence="5">Expedition CK06-06</strain>
    </source>
</reference>
<dbReference type="PROSITE" id="PS00211">
    <property type="entry name" value="ABC_TRANSPORTER_1"/>
    <property type="match status" value="1"/>
</dbReference>
<evidence type="ECO:0000256" key="2">
    <source>
        <dbReference type="ARBA" id="ARBA00022741"/>
    </source>
</evidence>
<dbReference type="InterPro" id="IPR003439">
    <property type="entry name" value="ABC_transporter-like_ATP-bd"/>
</dbReference>
<dbReference type="InterPro" id="IPR051120">
    <property type="entry name" value="ABC_AA/LPS_Transport"/>
</dbReference>
<organism evidence="5">
    <name type="scientific">marine sediment metagenome</name>
    <dbReference type="NCBI Taxonomy" id="412755"/>
    <lineage>
        <taxon>unclassified sequences</taxon>
        <taxon>metagenomes</taxon>
        <taxon>ecological metagenomes</taxon>
    </lineage>
</organism>
<dbReference type="AlphaFoldDB" id="X1SBI4"/>
<evidence type="ECO:0000256" key="1">
    <source>
        <dbReference type="ARBA" id="ARBA00022448"/>
    </source>
</evidence>
<evidence type="ECO:0000259" key="4">
    <source>
        <dbReference type="PROSITE" id="PS50893"/>
    </source>
</evidence>
<keyword evidence="2" id="KW-0547">Nucleotide-binding</keyword>
<dbReference type="EMBL" id="BARW01001343">
    <property type="protein sequence ID" value="GAI72795.1"/>
    <property type="molecule type" value="Genomic_DNA"/>
</dbReference>
<evidence type="ECO:0000256" key="3">
    <source>
        <dbReference type="ARBA" id="ARBA00022840"/>
    </source>
</evidence>
<dbReference type="GO" id="GO:0016887">
    <property type="term" value="F:ATP hydrolysis activity"/>
    <property type="evidence" value="ECO:0007669"/>
    <property type="project" value="InterPro"/>
</dbReference>
<comment type="caution">
    <text evidence="5">The sequence shown here is derived from an EMBL/GenBank/DDBJ whole genome shotgun (WGS) entry which is preliminary data.</text>
</comment>
<protein>
    <recommendedName>
        <fullName evidence="4">ABC transporter domain-containing protein</fullName>
    </recommendedName>
</protein>
<keyword evidence="3" id="KW-0067">ATP-binding</keyword>
<dbReference type="Pfam" id="PF00005">
    <property type="entry name" value="ABC_tran"/>
    <property type="match status" value="1"/>
</dbReference>
<dbReference type="InterPro" id="IPR017871">
    <property type="entry name" value="ABC_transporter-like_CS"/>
</dbReference>
<dbReference type="PANTHER" id="PTHR45772">
    <property type="entry name" value="CONSERVED COMPONENT OF ABC TRANSPORTER FOR NATURAL AMINO ACIDS-RELATED"/>
    <property type="match status" value="1"/>
</dbReference>
<name>X1SBI4_9ZZZZ</name>
<feature type="domain" description="ABC transporter" evidence="4">
    <location>
        <begin position="4"/>
        <end position="234"/>
    </location>
</feature>
<dbReference type="SUPFAM" id="SSF52540">
    <property type="entry name" value="P-loop containing nucleoside triphosphate hydrolases"/>
    <property type="match status" value="1"/>
</dbReference>
<gene>
    <name evidence="5" type="ORF">S12H4_04379</name>
</gene>
<evidence type="ECO:0000313" key="5">
    <source>
        <dbReference type="EMBL" id="GAI72795.1"/>
    </source>
</evidence>
<keyword evidence="1" id="KW-0813">Transport</keyword>
<dbReference type="InterPro" id="IPR027417">
    <property type="entry name" value="P-loop_NTPase"/>
</dbReference>
<dbReference type="PANTHER" id="PTHR45772:SF10">
    <property type="entry name" value="LIPOPOLYSACCHARIDE EXPORT SYSTEM ATP-BINDING PROTEIN LPTB"/>
    <property type="match status" value="1"/>
</dbReference>
<sequence>MELLRVEKLSLNLEGRQILKDLSLSVKSGTIHSILGPNAAGKSSLAYVLIGCCDYNPQCGKIYFLGKDITGYPIQKRAQIGITLAWQEPARFEGLTVKDYISVGMREKKPGLIEESLYHVLLEPKEYLDRGVDKTLSGGERKRIELAAVFAMRPRLVILDEPDSGIDILALDNIVNMIKELRRQGTTVLLITHREEVSEIADKTSLMCSGIIVKEGTPEEVGKYFKEKCIPCPTHFYPAEKDKEKIKEKK</sequence>
<dbReference type="PROSITE" id="PS50893">
    <property type="entry name" value="ABC_TRANSPORTER_2"/>
    <property type="match status" value="1"/>
</dbReference>
<dbReference type="GO" id="GO:0005524">
    <property type="term" value="F:ATP binding"/>
    <property type="evidence" value="ECO:0007669"/>
    <property type="project" value="UniProtKB-KW"/>
</dbReference>
<dbReference type="Gene3D" id="3.40.50.300">
    <property type="entry name" value="P-loop containing nucleotide triphosphate hydrolases"/>
    <property type="match status" value="1"/>
</dbReference>
<dbReference type="GO" id="GO:0005886">
    <property type="term" value="C:plasma membrane"/>
    <property type="evidence" value="ECO:0007669"/>
    <property type="project" value="TreeGrafter"/>
</dbReference>